<comment type="caution">
    <text evidence="2">The sequence shown here is derived from an EMBL/GenBank/DDBJ whole genome shotgun (WGS) entry which is preliminary data.</text>
</comment>
<keyword evidence="1" id="KW-0732">Signal</keyword>
<dbReference type="Pfam" id="PF09411">
    <property type="entry name" value="PagL"/>
    <property type="match status" value="1"/>
</dbReference>
<dbReference type="Proteomes" id="UP001549366">
    <property type="component" value="Unassembled WGS sequence"/>
</dbReference>
<keyword evidence="3" id="KW-1185">Reference proteome</keyword>
<evidence type="ECO:0000256" key="1">
    <source>
        <dbReference type="SAM" id="SignalP"/>
    </source>
</evidence>
<dbReference type="Gene3D" id="2.40.160.20">
    <property type="match status" value="1"/>
</dbReference>
<dbReference type="InterPro" id="IPR011250">
    <property type="entry name" value="OMP/PagP_B-barrel"/>
</dbReference>
<name>A0ABV2SH05_9GAMM</name>
<dbReference type="SUPFAM" id="SSF56925">
    <property type="entry name" value="OMPA-like"/>
    <property type="match status" value="1"/>
</dbReference>
<feature type="chain" id="PRO_5045060176" description="Acyloxyacyl hydrolase" evidence="1">
    <location>
        <begin position="21"/>
        <end position="201"/>
    </location>
</feature>
<gene>
    <name evidence="2" type="ORF">V5J35_002245</name>
</gene>
<dbReference type="EMBL" id="JBEWTB010000002">
    <property type="protein sequence ID" value="MET4757053.1"/>
    <property type="molecule type" value="Genomic_DNA"/>
</dbReference>
<dbReference type="RefSeq" id="WP_354011277.1">
    <property type="nucleotide sequence ID" value="NZ_JBEWTA010000001.1"/>
</dbReference>
<dbReference type="InterPro" id="IPR018550">
    <property type="entry name" value="Lipid-A_deacylase-rel"/>
</dbReference>
<protein>
    <recommendedName>
        <fullName evidence="4">Acyloxyacyl hydrolase</fullName>
    </recommendedName>
</protein>
<reference evidence="2 3" key="1">
    <citation type="submission" date="2024-06" db="EMBL/GenBank/DDBJ databases">
        <title>Genomic Encyclopedia of Type Strains, Phase V (KMG-V): Genome sequencing to study the core and pangenomes of soil and plant-associated prokaryotes.</title>
        <authorList>
            <person name="Whitman W."/>
        </authorList>
    </citation>
    <scope>NUCLEOTIDE SEQUENCE [LARGE SCALE GENOMIC DNA]</scope>
    <source>
        <strain evidence="2 3">NE40</strain>
    </source>
</reference>
<proteinExistence type="predicted"/>
<feature type="signal peptide" evidence="1">
    <location>
        <begin position="1"/>
        <end position="20"/>
    </location>
</feature>
<evidence type="ECO:0008006" key="4">
    <source>
        <dbReference type="Google" id="ProtNLM"/>
    </source>
</evidence>
<accession>A0ABV2SH05</accession>
<organism evidence="2 3">
    <name type="scientific">Endozoicomonas lisbonensis</name>
    <dbReference type="NCBI Taxonomy" id="3120522"/>
    <lineage>
        <taxon>Bacteria</taxon>
        <taxon>Pseudomonadati</taxon>
        <taxon>Pseudomonadota</taxon>
        <taxon>Gammaproteobacteria</taxon>
        <taxon>Oceanospirillales</taxon>
        <taxon>Endozoicomonadaceae</taxon>
        <taxon>Endozoicomonas</taxon>
    </lineage>
</organism>
<sequence>MKKGLIYAGITSLMSVPAFALDLRPDGVSAAYGQYLPVVSGRKASYNHYRIGIQWDWNKELYRSDSIVASSYFELAGSSLQSRLDASDNPSPDGKDKASVISFSPVFRFSSAHPLFGNTVPFVDAGIGGAWFSEKDLEKKKKSPINLGSHWLFETRLGAGFAFGSHQQYAVSYSWLHYSNAGLAKLNESIDFHSVTFAYKW</sequence>
<evidence type="ECO:0000313" key="3">
    <source>
        <dbReference type="Proteomes" id="UP001549366"/>
    </source>
</evidence>
<evidence type="ECO:0000313" key="2">
    <source>
        <dbReference type="EMBL" id="MET4757053.1"/>
    </source>
</evidence>